<dbReference type="Pfam" id="PF16917">
    <property type="entry name" value="BPL_LplA_LipB_2"/>
    <property type="match status" value="1"/>
</dbReference>
<dbReference type="Proteomes" id="UP000321523">
    <property type="component" value="Unassembled WGS sequence"/>
</dbReference>
<evidence type="ECO:0000256" key="2">
    <source>
        <dbReference type="ARBA" id="ARBA00024227"/>
    </source>
</evidence>
<dbReference type="SUPFAM" id="SSF55681">
    <property type="entry name" value="Class II aaRS and biotin synthetases"/>
    <property type="match status" value="1"/>
</dbReference>
<dbReference type="EC" id="6.3.4.15" evidence="2"/>
<evidence type="ECO:0000313" key="7">
    <source>
        <dbReference type="Proteomes" id="UP000321523"/>
    </source>
</evidence>
<accession>A0A512DWW7</accession>
<keyword evidence="1" id="KW-0092">Biotin</keyword>
<dbReference type="GO" id="GO:0004077">
    <property type="term" value="F:biotin--[biotin carboxyl-carrier protein] ligase activity"/>
    <property type="evidence" value="ECO:0007669"/>
    <property type="project" value="UniProtKB-EC"/>
</dbReference>
<organism evidence="6 7">
    <name type="scientific">Skermanella aerolata</name>
    <dbReference type="NCBI Taxonomy" id="393310"/>
    <lineage>
        <taxon>Bacteria</taxon>
        <taxon>Pseudomonadati</taxon>
        <taxon>Pseudomonadota</taxon>
        <taxon>Alphaproteobacteria</taxon>
        <taxon>Rhodospirillales</taxon>
        <taxon>Azospirillaceae</taxon>
        <taxon>Skermanella</taxon>
    </lineage>
</organism>
<evidence type="ECO:0000313" key="6">
    <source>
        <dbReference type="EMBL" id="GEO40969.1"/>
    </source>
</evidence>
<dbReference type="InterPro" id="IPR045864">
    <property type="entry name" value="aa-tRNA-synth_II/BPL/LPL"/>
</dbReference>
<dbReference type="InterPro" id="IPR004143">
    <property type="entry name" value="BPL_LPL_catalytic"/>
</dbReference>
<comment type="catalytic activity">
    <reaction evidence="3">
        <text>biotin + L-lysyl-[protein] + ATP = N(6)-biotinyl-L-lysyl-[protein] + AMP + diphosphate + H(+)</text>
        <dbReference type="Rhea" id="RHEA:11756"/>
        <dbReference type="Rhea" id="RHEA-COMP:9752"/>
        <dbReference type="Rhea" id="RHEA-COMP:10505"/>
        <dbReference type="ChEBI" id="CHEBI:15378"/>
        <dbReference type="ChEBI" id="CHEBI:29969"/>
        <dbReference type="ChEBI" id="CHEBI:30616"/>
        <dbReference type="ChEBI" id="CHEBI:33019"/>
        <dbReference type="ChEBI" id="CHEBI:57586"/>
        <dbReference type="ChEBI" id="CHEBI:83144"/>
        <dbReference type="ChEBI" id="CHEBI:456215"/>
        <dbReference type="EC" id="6.3.4.15"/>
    </reaction>
</comment>
<proteinExistence type="predicted"/>
<sequence>MVSETFIHSKNFEPELPPIYRGVSIARGGAFAHALDMVAGGDVEAGTLVWTRRADRLDCAVVLEPDQPLAASLPVVYVALLGLSDALGALGPPNIPVTFGWPDRIEVNGGVVGGVRVAAADVRGVAEAIPDWMVLGVSVQVHGFPDDDSPGLRADRTALHEEGFGEVETPALLESFSRHFLAWMNTWQDDGFDQVCAAWIARASDYDGEVSLTVSAGAAEAETVTGMFTGIDGAGALLLGTEDGVRRIGLAAALQEPSWGL</sequence>
<gene>
    <name evidence="6" type="ORF">SAE02_51170</name>
</gene>
<name>A0A512DWW7_9PROT</name>
<reference evidence="6 7" key="1">
    <citation type="submission" date="2019-07" db="EMBL/GenBank/DDBJ databases">
        <title>Whole genome shotgun sequence of Skermanella aerolata NBRC 106429.</title>
        <authorList>
            <person name="Hosoyama A."/>
            <person name="Uohara A."/>
            <person name="Ohji S."/>
            <person name="Ichikawa N."/>
        </authorList>
    </citation>
    <scope>NUCLEOTIDE SEQUENCE [LARGE SCALE GENOMIC DNA]</scope>
    <source>
        <strain evidence="6 7">NBRC 106429</strain>
    </source>
</reference>
<dbReference type="Pfam" id="PF02237">
    <property type="entry name" value="BPL_C"/>
    <property type="match status" value="1"/>
</dbReference>
<keyword evidence="7" id="KW-1185">Reference proteome</keyword>
<dbReference type="Gene3D" id="3.30.930.10">
    <property type="entry name" value="Bira Bifunctional Protein, Domain 2"/>
    <property type="match status" value="1"/>
</dbReference>
<feature type="domain" description="Biotin protein ligase C-terminal" evidence="4">
    <location>
        <begin position="220"/>
        <end position="250"/>
    </location>
</feature>
<evidence type="ECO:0000259" key="4">
    <source>
        <dbReference type="Pfam" id="PF02237"/>
    </source>
</evidence>
<evidence type="ECO:0000259" key="5">
    <source>
        <dbReference type="Pfam" id="PF16917"/>
    </source>
</evidence>
<comment type="caution">
    <text evidence="6">The sequence shown here is derived from an EMBL/GenBank/DDBJ whole genome shotgun (WGS) entry which is preliminary data.</text>
</comment>
<dbReference type="EMBL" id="BJYZ01000024">
    <property type="protein sequence ID" value="GEO40969.1"/>
    <property type="molecule type" value="Genomic_DNA"/>
</dbReference>
<dbReference type="AlphaFoldDB" id="A0A512DWW7"/>
<feature type="domain" description="BPL/LPL catalytic" evidence="5">
    <location>
        <begin position="16"/>
        <end position="200"/>
    </location>
</feature>
<dbReference type="InterPro" id="IPR003142">
    <property type="entry name" value="BPL_C"/>
</dbReference>
<protein>
    <recommendedName>
        <fullName evidence="2">biotin--[biotin carboxyl-carrier protein] ligase</fullName>
        <ecNumber evidence="2">6.3.4.15</ecNumber>
    </recommendedName>
</protein>
<evidence type="ECO:0000256" key="3">
    <source>
        <dbReference type="ARBA" id="ARBA00047846"/>
    </source>
</evidence>
<evidence type="ECO:0000256" key="1">
    <source>
        <dbReference type="ARBA" id="ARBA00023267"/>
    </source>
</evidence>